<sequence length="252" mass="28093">MSTNLLGFGTTPANSMMDDDDLYKELFGEDDNDVGNRNVFSNVFEGLSSNPLSTTLTMGDIPGLSIHHDYILAPLLEELERTATPWFDVQATSNSQNQAMFFGDFPTSVRKLARICEPLVLARLQQTKPIFNQIIANFYVPGQGLAFHVDLMRQFEDGIVVASILGTCVFQFRQTCQCQPGGYGLCTCGRLDVDDQVKSVFLRAGDVVCLTGEARYNWEHGILEAVIDEWEGTCYPRTERLSITLRKLKAAE</sequence>
<accession>A0A507CUQ4</accession>
<dbReference type="InterPro" id="IPR037151">
    <property type="entry name" value="AlkB-like_sf"/>
</dbReference>
<dbReference type="Gene3D" id="2.60.120.590">
    <property type="entry name" value="Alpha-ketoglutarate-dependent dioxygenase AlkB-like"/>
    <property type="match status" value="1"/>
</dbReference>
<dbReference type="InterPro" id="IPR027450">
    <property type="entry name" value="AlkB-like"/>
</dbReference>
<reference evidence="2 3" key="1">
    <citation type="journal article" date="2019" name="Sci. Rep.">
        <title>Comparative genomics of chytrid fungi reveal insights into the obligate biotrophic and pathogenic lifestyle of Synchytrium endobioticum.</title>
        <authorList>
            <person name="van de Vossenberg B.T.L.H."/>
            <person name="Warris S."/>
            <person name="Nguyen H.D.T."/>
            <person name="van Gent-Pelzer M.P.E."/>
            <person name="Joly D.L."/>
            <person name="van de Geest H.C."/>
            <person name="Bonants P.J.M."/>
            <person name="Smith D.S."/>
            <person name="Levesque C.A."/>
            <person name="van der Lee T.A.J."/>
        </authorList>
    </citation>
    <scope>NUCLEOTIDE SEQUENCE [LARGE SCALE GENOMIC DNA]</scope>
    <source>
        <strain evidence="2 3">LEV6574</strain>
    </source>
</reference>
<dbReference type="VEuPathDB" id="FungiDB:SeMB42_g04542"/>
<evidence type="ECO:0000259" key="1">
    <source>
        <dbReference type="PROSITE" id="PS51471"/>
    </source>
</evidence>
<dbReference type="EMBL" id="QEAM01000248">
    <property type="protein sequence ID" value="TPX42889.1"/>
    <property type="molecule type" value="Genomic_DNA"/>
</dbReference>
<proteinExistence type="predicted"/>
<dbReference type="OrthoDB" id="412814at2759"/>
<dbReference type="Proteomes" id="UP000320475">
    <property type="component" value="Unassembled WGS sequence"/>
</dbReference>
<feature type="domain" description="Fe2OG dioxygenase" evidence="1">
    <location>
        <begin position="130"/>
        <end position="249"/>
    </location>
</feature>
<name>A0A507CUQ4_9FUNG</name>
<dbReference type="GO" id="GO:0006631">
    <property type="term" value="P:fatty acid metabolic process"/>
    <property type="evidence" value="ECO:0007669"/>
    <property type="project" value="TreeGrafter"/>
</dbReference>
<dbReference type="InterPro" id="IPR032870">
    <property type="entry name" value="ALKBH7-like"/>
</dbReference>
<evidence type="ECO:0000313" key="3">
    <source>
        <dbReference type="Proteomes" id="UP000320475"/>
    </source>
</evidence>
<gene>
    <name evidence="2" type="ORF">SeLEV6574_g05353</name>
</gene>
<dbReference type="PANTHER" id="PTHR21052">
    <property type="entry name" value="SPERMATOGENESIS ASSOCIATED 11-RELATED"/>
    <property type="match status" value="1"/>
</dbReference>
<evidence type="ECO:0000313" key="2">
    <source>
        <dbReference type="EMBL" id="TPX42889.1"/>
    </source>
</evidence>
<dbReference type="PANTHER" id="PTHR21052:SF0">
    <property type="entry name" value="ALPHA-KETOGLUTARATE-DEPENDENT DIOXYGENASE ALKB HOMOLOG 7, MITOCHONDRIAL"/>
    <property type="match status" value="1"/>
</dbReference>
<protein>
    <recommendedName>
        <fullName evidence="1">Fe2OG dioxygenase domain-containing protein</fullName>
    </recommendedName>
</protein>
<dbReference type="AlphaFoldDB" id="A0A507CUQ4"/>
<organism evidence="2 3">
    <name type="scientific">Synchytrium endobioticum</name>
    <dbReference type="NCBI Taxonomy" id="286115"/>
    <lineage>
        <taxon>Eukaryota</taxon>
        <taxon>Fungi</taxon>
        <taxon>Fungi incertae sedis</taxon>
        <taxon>Chytridiomycota</taxon>
        <taxon>Chytridiomycota incertae sedis</taxon>
        <taxon>Chytridiomycetes</taxon>
        <taxon>Synchytriales</taxon>
        <taxon>Synchytriaceae</taxon>
        <taxon>Synchytrium</taxon>
    </lineage>
</organism>
<comment type="caution">
    <text evidence="2">The sequence shown here is derived from an EMBL/GenBank/DDBJ whole genome shotgun (WGS) entry which is preliminary data.</text>
</comment>
<dbReference type="Pfam" id="PF13532">
    <property type="entry name" value="2OG-FeII_Oxy_2"/>
    <property type="match status" value="1"/>
</dbReference>
<dbReference type="GO" id="GO:0005759">
    <property type="term" value="C:mitochondrial matrix"/>
    <property type="evidence" value="ECO:0007669"/>
    <property type="project" value="TreeGrafter"/>
</dbReference>
<dbReference type="PROSITE" id="PS51471">
    <property type="entry name" value="FE2OG_OXY"/>
    <property type="match status" value="1"/>
</dbReference>
<dbReference type="SUPFAM" id="SSF51197">
    <property type="entry name" value="Clavaminate synthase-like"/>
    <property type="match status" value="1"/>
</dbReference>
<dbReference type="GO" id="GO:0006974">
    <property type="term" value="P:DNA damage response"/>
    <property type="evidence" value="ECO:0007669"/>
    <property type="project" value="InterPro"/>
</dbReference>
<dbReference type="InterPro" id="IPR005123">
    <property type="entry name" value="Oxoglu/Fe-dep_dioxygenase_dom"/>
</dbReference>